<proteinExistence type="predicted"/>
<dbReference type="AlphaFoldDB" id="A0AA89BUP6"/>
<comment type="caution">
    <text evidence="2">The sequence shown here is derived from an EMBL/GenBank/DDBJ whole genome shotgun (WGS) entry which is preliminary data.</text>
</comment>
<organism evidence="2 3">
    <name type="scientific">Pinctada imbricata</name>
    <name type="common">Atlantic pearl-oyster</name>
    <name type="synonym">Pinctada martensii</name>
    <dbReference type="NCBI Taxonomy" id="66713"/>
    <lineage>
        <taxon>Eukaryota</taxon>
        <taxon>Metazoa</taxon>
        <taxon>Spiralia</taxon>
        <taxon>Lophotrochozoa</taxon>
        <taxon>Mollusca</taxon>
        <taxon>Bivalvia</taxon>
        <taxon>Autobranchia</taxon>
        <taxon>Pteriomorphia</taxon>
        <taxon>Pterioida</taxon>
        <taxon>Pterioidea</taxon>
        <taxon>Pteriidae</taxon>
        <taxon>Pinctada</taxon>
    </lineage>
</organism>
<protein>
    <submittedName>
        <fullName evidence="2">Uncharacterized protein</fullName>
    </submittedName>
</protein>
<dbReference type="EMBL" id="VSWD01000007">
    <property type="protein sequence ID" value="KAK3096718.1"/>
    <property type="molecule type" value="Genomic_DNA"/>
</dbReference>
<evidence type="ECO:0000313" key="3">
    <source>
        <dbReference type="Proteomes" id="UP001186944"/>
    </source>
</evidence>
<reference evidence="2" key="1">
    <citation type="submission" date="2019-08" db="EMBL/GenBank/DDBJ databases">
        <title>The improved chromosome-level genome for the pearl oyster Pinctada fucata martensii using PacBio sequencing and Hi-C.</title>
        <authorList>
            <person name="Zheng Z."/>
        </authorList>
    </citation>
    <scope>NUCLEOTIDE SEQUENCE</scope>
    <source>
        <strain evidence="2">ZZ-2019</strain>
        <tissue evidence="2">Adductor muscle</tissue>
    </source>
</reference>
<keyword evidence="3" id="KW-1185">Reference proteome</keyword>
<name>A0AA89BUP6_PINIB</name>
<sequence>MHESTAMEKKANYHTVGQSLEQFKKAACPIPLENFDANEISTGLCTLAQLEQRLKDHYVQAEYPLLFSEYINEHPSTWPRMEEVEKKTSDVNTKHRQSKDRVNETKEEIEEILTKLQSTHELFDEKISKMEWKINTLKEKSERVEELKLRESKMKELQSTKQDLGGFEKRIGDLKEKIRNKMMLCKNLEITVSAVDYQQNYKAQKAKKRKAELDSLRSIKEKLEQMSGLSFLPSSPSSIKVQLNGSGKSIDDLKLTLTMEFGVIPFGLHLTAAQVNVNSLYIDDILEIAIKTNDVPMFITAVRQRWQTHYPLAQEMLHIAKNHAVDWIREEGIVRVLLGATGSAICTLLLPSTYPASGDISLLRIGGIDINIQDVVPPPSTKSLTDWVLFLEDKFGNI</sequence>
<evidence type="ECO:0000256" key="1">
    <source>
        <dbReference type="SAM" id="MobiDB-lite"/>
    </source>
</evidence>
<gene>
    <name evidence="2" type="ORF">FSP39_002641</name>
</gene>
<feature type="region of interest" description="Disordered" evidence="1">
    <location>
        <begin position="84"/>
        <end position="103"/>
    </location>
</feature>
<evidence type="ECO:0000313" key="2">
    <source>
        <dbReference type="EMBL" id="KAK3096718.1"/>
    </source>
</evidence>
<dbReference type="Proteomes" id="UP001186944">
    <property type="component" value="Unassembled WGS sequence"/>
</dbReference>
<accession>A0AA89BUP6</accession>